<proteinExistence type="predicted"/>
<feature type="compositionally biased region" description="Basic and acidic residues" evidence="1">
    <location>
        <begin position="8"/>
        <end position="21"/>
    </location>
</feature>
<organism evidence="2 3">
    <name type="scientific">Syntrophaceticus schinkii</name>
    <dbReference type="NCBI Taxonomy" id="499207"/>
    <lineage>
        <taxon>Bacteria</taxon>
        <taxon>Bacillati</taxon>
        <taxon>Bacillota</taxon>
        <taxon>Clostridia</taxon>
        <taxon>Thermoanaerobacterales</taxon>
        <taxon>Thermoanaerobacterales Family III. Incertae Sedis</taxon>
        <taxon>Syntrophaceticus</taxon>
    </lineage>
</organism>
<dbReference type="AlphaFoldDB" id="A0A0B7MIN2"/>
<accession>A0A0B7MIN2</accession>
<name>A0A0B7MIN2_9FIRM</name>
<feature type="region of interest" description="Disordered" evidence="1">
    <location>
        <begin position="63"/>
        <end position="84"/>
    </location>
</feature>
<dbReference type="Proteomes" id="UP000046155">
    <property type="component" value="Unassembled WGS sequence"/>
</dbReference>
<dbReference type="EMBL" id="CDRZ01000033">
    <property type="protein sequence ID" value="CEO87811.1"/>
    <property type="molecule type" value="Genomic_DNA"/>
</dbReference>
<sequence length="84" mass="9101">MKGLSFEIVRDGKADSFRPEEGNISAGDRGEQAGTSPESKTLARCTQLVHGNLGDLRALPKKEYGRQAIQSEEAKRRAGSRITA</sequence>
<feature type="region of interest" description="Disordered" evidence="1">
    <location>
        <begin position="1"/>
        <end position="41"/>
    </location>
</feature>
<gene>
    <name evidence="2" type="ORF">SSCH_1280001</name>
</gene>
<reference evidence="3" key="1">
    <citation type="submission" date="2015-01" db="EMBL/GenBank/DDBJ databases">
        <authorList>
            <person name="Manzoor Shahid"/>
            <person name="Zubair Saima"/>
        </authorList>
    </citation>
    <scope>NUCLEOTIDE SEQUENCE [LARGE SCALE GENOMIC DNA]</scope>
    <source>
        <strain evidence="3">Sp3</strain>
    </source>
</reference>
<evidence type="ECO:0000313" key="3">
    <source>
        <dbReference type="Proteomes" id="UP000046155"/>
    </source>
</evidence>
<protein>
    <submittedName>
        <fullName evidence="2">Uncharacterized protein</fullName>
    </submittedName>
</protein>
<keyword evidence="3" id="KW-1185">Reference proteome</keyword>
<evidence type="ECO:0000313" key="2">
    <source>
        <dbReference type="EMBL" id="CEO87811.1"/>
    </source>
</evidence>
<evidence type="ECO:0000256" key="1">
    <source>
        <dbReference type="SAM" id="MobiDB-lite"/>
    </source>
</evidence>